<dbReference type="GO" id="GO:0008253">
    <property type="term" value="F:5'-nucleotidase activity"/>
    <property type="evidence" value="ECO:0007669"/>
    <property type="project" value="TreeGrafter"/>
</dbReference>
<dbReference type="GO" id="GO:0000166">
    <property type="term" value="F:nucleotide binding"/>
    <property type="evidence" value="ECO:0007669"/>
    <property type="project" value="UniProtKB-KW"/>
</dbReference>
<accession>A0A099W708</accession>
<dbReference type="InterPro" id="IPR029052">
    <property type="entry name" value="Metallo-depent_PP-like"/>
</dbReference>
<dbReference type="PIRSF" id="PIRSF036361">
    <property type="entry name" value="YunD"/>
    <property type="match status" value="1"/>
</dbReference>
<dbReference type="Pfam" id="PF00149">
    <property type="entry name" value="Metallophos"/>
    <property type="match status" value="1"/>
</dbReference>
<dbReference type="EMBL" id="JNFA01000025">
    <property type="protein sequence ID" value="KGL39900.1"/>
    <property type="molecule type" value="Genomic_DNA"/>
</dbReference>
<sequence>MERLTIWHTNDIHSHLDKWPRIFTFLREKRLAAKDDLFFDIGDFIDRVHPFTEGSMGQGNVDLLNALPFDAVTIGNNEGAALGHEELEHLYDRAEFPVVCCNIYEDKAQTELAKFAKSSIYITKANKKIAVIGATACFTEYYEALGWGIEEPIRAIKREVAKISADVIILLSHLGLPTDEKIAEEIPEIDLILGGHTHHLLEEGKVVNNTLLAAAGRWGEYVGEVTVEFDENTGHITAKQARVYKTEDLPAPPNEEDQVEAFLAQGKAELSQKVVALPHQLEHNWFKRSAVSDLFHEAACEWTKADTFLTNAGIYMTDLPRGVVTAYDIHQLLPHPLNFIVLSMTGIELDVLIREIAQKEAELRDIPLRGFGFRGEIFGAILTSRMSFDADNDIALWDEKAINPEKIYRIATHDTFVYAPFFPIIKRVTQKEVYTPELLRDVMTWKLKEKYGGGQDQ</sequence>
<dbReference type="GO" id="GO:0009166">
    <property type="term" value="P:nucleotide catabolic process"/>
    <property type="evidence" value="ECO:0007669"/>
    <property type="project" value="InterPro"/>
</dbReference>
<dbReference type="GeneID" id="58718197"/>
<dbReference type="Gene3D" id="3.90.780.10">
    <property type="entry name" value="5'-Nucleotidase, C-terminal domain"/>
    <property type="match status" value="1"/>
</dbReference>
<dbReference type="AlphaFoldDB" id="A0A099W708"/>
<dbReference type="STRING" id="1552123.EP57_12640"/>
<dbReference type="InterPro" id="IPR008334">
    <property type="entry name" value="5'-Nucleotdase_C"/>
</dbReference>
<dbReference type="SUPFAM" id="SSF56300">
    <property type="entry name" value="Metallo-dependent phosphatases"/>
    <property type="match status" value="1"/>
</dbReference>
<dbReference type="PRINTS" id="PR01607">
    <property type="entry name" value="APYRASEFAMLY"/>
</dbReference>
<dbReference type="Gene3D" id="3.60.21.10">
    <property type="match status" value="1"/>
</dbReference>
<evidence type="ECO:0000259" key="4">
    <source>
        <dbReference type="Pfam" id="PF02872"/>
    </source>
</evidence>
<evidence type="ECO:0000259" key="3">
    <source>
        <dbReference type="Pfam" id="PF00149"/>
    </source>
</evidence>
<evidence type="ECO:0000256" key="2">
    <source>
        <dbReference type="RuleBase" id="RU362119"/>
    </source>
</evidence>
<keyword evidence="6" id="KW-1185">Reference proteome</keyword>
<dbReference type="OrthoDB" id="9793179at2"/>
<gene>
    <name evidence="5" type="ORF">EP57_12640</name>
</gene>
<feature type="domain" description="Calcineurin-like phosphoesterase" evidence="3">
    <location>
        <begin position="4"/>
        <end position="199"/>
    </location>
</feature>
<dbReference type="CDD" id="cd00845">
    <property type="entry name" value="MPP_UshA_N_like"/>
    <property type="match status" value="1"/>
</dbReference>
<evidence type="ECO:0000313" key="6">
    <source>
        <dbReference type="Proteomes" id="UP000029844"/>
    </source>
</evidence>
<dbReference type="Proteomes" id="UP000029844">
    <property type="component" value="Unassembled WGS sequence"/>
</dbReference>
<dbReference type="InterPro" id="IPR006179">
    <property type="entry name" value="5_nucleotidase/apyrase"/>
</dbReference>
<reference evidence="5 6" key="1">
    <citation type="submission" date="2014-05" db="EMBL/GenBank/DDBJ databases">
        <title>Novel Listeriaceae from food processing environments.</title>
        <authorList>
            <person name="den Bakker H.C."/>
        </authorList>
    </citation>
    <scope>NUCLEOTIDE SEQUENCE [LARGE SCALE GENOMIC DNA]</scope>
    <source>
        <strain evidence="5 6">FSL A5-0281</strain>
    </source>
</reference>
<evidence type="ECO:0000313" key="5">
    <source>
        <dbReference type="EMBL" id="KGL39900.1"/>
    </source>
</evidence>
<keyword evidence="1" id="KW-0732">Signal</keyword>
<protein>
    <submittedName>
        <fullName evidence="5">Serine/threonine protein phosphatase</fullName>
    </submittedName>
</protein>
<keyword evidence="2" id="KW-0547">Nucleotide-binding</keyword>
<organism evidence="5 6">
    <name type="scientific">Listeria booriae</name>
    <dbReference type="NCBI Taxonomy" id="1552123"/>
    <lineage>
        <taxon>Bacteria</taxon>
        <taxon>Bacillati</taxon>
        <taxon>Bacillota</taxon>
        <taxon>Bacilli</taxon>
        <taxon>Bacillales</taxon>
        <taxon>Listeriaceae</taxon>
        <taxon>Listeria</taxon>
    </lineage>
</organism>
<dbReference type="InterPro" id="IPR036907">
    <property type="entry name" value="5'-Nucleotdase_C_sf"/>
</dbReference>
<comment type="caution">
    <text evidence="5">The sequence shown here is derived from an EMBL/GenBank/DDBJ whole genome shotgun (WGS) entry which is preliminary data.</text>
</comment>
<dbReference type="RefSeq" id="WP_036087151.1">
    <property type="nucleotide sequence ID" value="NZ_CBCSHQ010000013.1"/>
</dbReference>
<comment type="similarity">
    <text evidence="2">Belongs to the 5'-nucleotidase family.</text>
</comment>
<keyword evidence="2" id="KW-0378">Hydrolase</keyword>
<name>A0A099W708_9LIST</name>
<dbReference type="PANTHER" id="PTHR11575">
    <property type="entry name" value="5'-NUCLEOTIDASE-RELATED"/>
    <property type="match status" value="1"/>
</dbReference>
<dbReference type="Pfam" id="PF02872">
    <property type="entry name" value="5_nucleotid_C"/>
    <property type="match status" value="1"/>
</dbReference>
<dbReference type="SUPFAM" id="SSF55816">
    <property type="entry name" value="5'-nucleotidase (syn. UDP-sugar hydrolase), C-terminal domain"/>
    <property type="match status" value="1"/>
</dbReference>
<dbReference type="GO" id="GO:0008768">
    <property type="term" value="F:UDP-sugar diphosphatase activity"/>
    <property type="evidence" value="ECO:0007669"/>
    <property type="project" value="TreeGrafter"/>
</dbReference>
<dbReference type="eggNOG" id="COG0737">
    <property type="taxonomic scope" value="Bacteria"/>
</dbReference>
<proteinExistence type="inferred from homology"/>
<feature type="domain" description="5'-Nucleotidase C-terminal" evidence="4">
    <location>
        <begin position="281"/>
        <end position="414"/>
    </location>
</feature>
<dbReference type="InterPro" id="IPR011240">
    <property type="entry name" value="Pesterase_YunD"/>
</dbReference>
<dbReference type="PANTHER" id="PTHR11575:SF23">
    <property type="entry name" value="5-NUCLEOTIDASE FAMILY PROTEIN"/>
    <property type="match status" value="1"/>
</dbReference>
<dbReference type="InterPro" id="IPR004843">
    <property type="entry name" value="Calcineurin-like_PHP"/>
</dbReference>
<dbReference type="GO" id="GO:0030288">
    <property type="term" value="C:outer membrane-bounded periplasmic space"/>
    <property type="evidence" value="ECO:0007669"/>
    <property type="project" value="TreeGrafter"/>
</dbReference>
<evidence type="ECO:0000256" key="1">
    <source>
        <dbReference type="ARBA" id="ARBA00022729"/>
    </source>
</evidence>